<organism evidence="3 4">
    <name type="scientific">Candidatus Kaiserbacteria bacterium RIFCSPHIGHO2_02_FULL_55_25</name>
    <dbReference type="NCBI Taxonomy" id="1798498"/>
    <lineage>
        <taxon>Bacteria</taxon>
        <taxon>Candidatus Kaiseribacteriota</taxon>
    </lineage>
</organism>
<dbReference type="Pfam" id="PF00188">
    <property type="entry name" value="CAP"/>
    <property type="match status" value="1"/>
</dbReference>
<gene>
    <name evidence="3" type="ORF">A3C20_00600</name>
</gene>
<proteinExistence type="predicted"/>
<dbReference type="EMBL" id="MFLL01000020">
    <property type="protein sequence ID" value="OGG69104.1"/>
    <property type="molecule type" value="Genomic_DNA"/>
</dbReference>
<dbReference type="PANTHER" id="PTHR31157">
    <property type="entry name" value="SCP DOMAIN-CONTAINING PROTEIN"/>
    <property type="match status" value="1"/>
</dbReference>
<dbReference type="Proteomes" id="UP000176914">
    <property type="component" value="Unassembled WGS sequence"/>
</dbReference>
<dbReference type="SUPFAM" id="SSF55797">
    <property type="entry name" value="PR-1-like"/>
    <property type="match status" value="1"/>
</dbReference>
<evidence type="ECO:0000259" key="2">
    <source>
        <dbReference type="Pfam" id="PF00188"/>
    </source>
</evidence>
<dbReference type="InterPro" id="IPR014044">
    <property type="entry name" value="CAP_dom"/>
</dbReference>
<dbReference type="AlphaFoldDB" id="A0A1F6E5X3"/>
<name>A0A1F6E5X3_9BACT</name>
<comment type="caution">
    <text evidence="3">The sequence shown here is derived from an EMBL/GenBank/DDBJ whole genome shotgun (WGS) entry which is preliminary data.</text>
</comment>
<sequence>MALRKRRQALPPLLPRQKKARQRVELLGAAAMTGFALLIAAVFFASSLQQNLLRSPEVAAVVSAVLVDLANADRVQNQLGTLTVNPVLIMAAQAKANDMATHSYFAHTSPQGIDPWFWFQQVGYKFDYAGENLAVDFSDSGDVNNAWMSSPLHRGNLLDPHFTEIGVATAQGMYQGRPTTFVVQEFGKPAKAKAVAQAPVKQAVVPAKATSPAVATTQSTETRVLGSSVEEPAPKALAVATTEPALAAALAAEASDSKPFWAFFVGFPKDTLRYAYYLIGVLVLLALGVETGFEMRKHHRKHAMKAGTLLVAIALLFVLANVLFFGEPTLAATAALF</sequence>
<keyword evidence="1" id="KW-0812">Transmembrane</keyword>
<dbReference type="CDD" id="cd05379">
    <property type="entry name" value="CAP_bacterial"/>
    <property type="match status" value="1"/>
</dbReference>
<feature type="domain" description="SCP" evidence="2">
    <location>
        <begin position="68"/>
        <end position="186"/>
    </location>
</feature>
<evidence type="ECO:0000313" key="3">
    <source>
        <dbReference type="EMBL" id="OGG69104.1"/>
    </source>
</evidence>
<feature type="transmembrane region" description="Helical" evidence="1">
    <location>
        <begin position="305"/>
        <end position="326"/>
    </location>
</feature>
<dbReference type="PANTHER" id="PTHR31157:SF1">
    <property type="entry name" value="SCP DOMAIN-CONTAINING PROTEIN"/>
    <property type="match status" value="1"/>
</dbReference>
<evidence type="ECO:0000313" key="4">
    <source>
        <dbReference type="Proteomes" id="UP000176914"/>
    </source>
</evidence>
<feature type="transmembrane region" description="Helical" evidence="1">
    <location>
        <begin position="274"/>
        <end position="293"/>
    </location>
</feature>
<dbReference type="Gene3D" id="3.40.33.10">
    <property type="entry name" value="CAP"/>
    <property type="match status" value="1"/>
</dbReference>
<reference evidence="3 4" key="1">
    <citation type="journal article" date="2016" name="Nat. Commun.">
        <title>Thousands of microbial genomes shed light on interconnected biogeochemical processes in an aquifer system.</title>
        <authorList>
            <person name="Anantharaman K."/>
            <person name="Brown C.T."/>
            <person name="Hug L.A."/>
            <person name="Sharon I."/>
            <person name="Castelle C.J."/>
            <person name="Probst A.J."/>
            <person name="Thomas B.C."/>
            <person name="Singh A."/>
            <person name="Wilkins M.J."/>
            <person name="Karaoz U."/>
            <person name="Brodie E.L."/>
            <person name="Williams K.H."/>
            <person name="Hubbard S.S."/>
            <person name="Banfield J.F."/>
        </authorList>
    </citation>
    <scope>NUCLEOTIDE SEQUENCE [LARGE SCALE GENOMIC DNA]</scope>
</reference>
<protein>
    <recommendedName>
        <fullName evidence="2">SCP domain-containing protein</fullName>
    </recommendedName>
</protein>
<keyword evidence="1" id="KW-0472">Membrane</keyword>
<accession>A0A1F6E5X3</accession>
<evidence type="ECO:0000256" key="1">
    <source>
        <dbReference type="SAM" id="Phobius"/>
    </source>
</evidence>
<dbReference type="InterPro" id="IPR035940">
    <property type="entry name" value="CAP_sf"/>
</dbReference>
<keyword evidence="1" id="KW-1133">Transmembrane helix</keyword>
<feature type="transmembrane region" description="Helical" evidence="1">
    <location>
        <begin position="26"/>
        <end position="45"/>
    </location>
</feature>